<dbReference type="GO" id="GO:0072546">
    <property type="term" value="C:EMC complex"/>
    <property type="evidence" value="ECO:0007669"/>
    <property type="project" value="InterPro"/>
</dbReference>
<evidence type="ECO:0000313" key="16">
    <source>
        <dbReference type="Proteomes" id="UP000283383"/>
    </source>
</evidence>
<keyword evidence="10" id="KW-0325">Glycoprotein</keyword>
<dbReference type="InterPro" id="IPR011678">
    <property type="entry name" value="EMC1_C"/>
</dbReference>
<evidence type="ECO:0000256" key="7">
    <source>
        <dbReference type="ARBA" id="ARBA00022824"/>
    </source>
</evidence>
<keyword evidence="9 12" id="KW-0472">Membrane</keyword>
<comment type="subcellular location">
    <subcellularLocation>
        <location evidence="1">Endoplasmic reticulum membrane</location>
        <topology evidence="1">Single-pass type I membrane protein</topology>
    </subcellularLocation>
</comment>
<evidence type="ECO:0000256" key="5">
    <source>
        <dbReference type="ARBA" id="ARBA00022692"/>
    </source>
</evidence>
<feature type="domain" description="EMC1 first beta-propeller" evidence="14">
    <location>
        <begin position="20"/>
        <end position="424"/>
    </location>
</feature>
<evidence type="ECO:0000256" key="10">
    <source>
        <dbReference type="ARBA" id="ARBA00023180"/>
    </source>
</evidence>
<dbReference type="Pfam" id="PF25293">
    <property type="entry name" value="Beta-prop_EMC1_N"/>
    <property type="match status" value="1"/>
</dbReference>
<evidence type="ECO:0000256" key="8">
    <source>
        <dbReference type="ARBA" id="ARBA00022989"/>
    </source>
</evidence>
<dbReference type="AlphaFoldDB" id="A0A420HBB1"/>
<dbReference type="STRING" id="62708.A0A420HBB1"/>
<evidence type="ECO:0000256" key="3">
    <source>
        <dbReference type="ARBA" id="ARBA00011276"/>
    </source>
</evidence>
<dbReference type="EMBL" id="MCBQ01020738">
    <property type="protein sequence ID" value="RKF54719.1"/>
    <property type="molecule type" value="Genomic_DNA"/>
</dbReference>
<evidence type="ECO:0000256" key="4">
    <source>
        <dbReference type="ARBA" id="ARBA00020824"/>
    </source>
</evidence>
<sequence>MQFPYNILGFALIIIPSAIAILADGAYDIDYHYDLLGLPLHDNTFFYRPRKDDKATLLYTLSDMSIIGAINPSTGKLVWRQKLRDRHRNEKGFLRGIRGKGIVISGMGPKVDFWDSMSGISICNHEFSGVIRDLEVIETAMGEKSTNNVVVLFEEEGQAVIRLLNADSGDVIWEYRDLNSDIPWKVSGSYDDIFLVSLYGAKEAYNVRVTIVDPMDGRKRSEYSLFSRADVRSSDDLLVIEPNSAAPIVAWTDRAKKNINVNILTRSGAVSDRIPVDQKDGSIEKIRLYAPEIFESQPHFLVYIESEKSNKAEVYHVDIKGGKYNTAYELPRLIGKGVITISCEDSGLYFTQISQDEAITVSSTSNRILARWPVNSGMYGDFIHAASEVVQRSENSYAVRSAVLTKNETYILVRNGVEAWARYEGLSGAVAAEWADIHETEGLAATLQAEAHSNILDAYLHRVRRHIHDLRYLPQYINNLPRRILSSFLSTEFPNKSSGIVGDKFGFNKLVVIATLRGSIYALQSNQRGAIAWSLKAFERSFGNEWDVKGMWADNSHGIITIRGAEGEILVLNATTGFVIERTEPDISSSVETTAVVQTARGQLLLPIQSSGIPFNVSADQIPNGLLVTRSSNYEIQGVVFEGTENVSPLKTWEFKPVLGQKNINVISRPYHDPVASIGRVLGDRNVLYKYLNPNVVLVTAVSDQASTASFYLIDAASGQILYSTTHEAVDTKQPITSALTENWFVYSLWSDTFSNSSGFPSSKGYQIVVSELFESEIPNDRGPLGSTSKFSSLEPSDESNSEPAIPHVITQSYLIPEPISHMSFTQTRQGITSRQLICVLEHSNGIIGIPYRQLDPRRPVGRPPTSNEVEEGLFEYQPYIEFNPNLIITHEREVFGVKGIIASPAFLESTSLIFAYGLDIFGTRVAPSFAFDILGKDFNKLSLVLTIMALTVGVGVLAPMAKRKQINRFWMTT</sequence>
<evidence type="ECO:0000256" key="2">
    <source>
        <dbReference type="ARBA" id="ARBA00007904"/>
    </source>
</evidence>
<proteinExistence type="inferred from homology"/>
<reference evidence="15 16" key="1">
    <citation type="journal article" date="2018" name="BMC Genomics">
        <title>Comparative genome analyses reveal sequence features reflecting distinct modes of host-adaptation between dicot and monocot powdery mildew.</title>
        <authorList>
            <person name="Wu Y."/>
            <person name="Ma X."/>
            <person name="Pan Z."/>
            <person name="Kale S.D."/>
            <person name="Song Y."/>
            <person name="King H."/>
            <person name="Zhang Q."/>
            <person name="Presley C."/>
            <person name="Deng X."/>
            <person name="Wei C.I."/>
            <person name="Xiao S."/>
        </authorList>
    </citation>
    <scope>NUCLEOTIDE SEQUENCE [LARGE SCALE GENOMIC DNA]</scope>
    <source>
        <strain evidence="15">UMSG3</strain>
    </source>
</reference>
<dbReference type="PANTHER" id="PTHR21573:SF0">
    <property type="entry name" value="ER MEMBRANE PROTEIN COMPLEX SUBUNIT 1"/>
    <property type="match status" value="1"/>
</dbReference>
<keyword evidence="5 12" id="KW-0812">Transmembrane</keyword>
<evidence type="ECO:0000259" key="14">
    <source>
        <dbReference type="Pfam" id="PF25293"/>
    </source>
</evidence>
<organism evidence="15 16">
    <name type="scientific">Golovinomyces cichoracearum</name>
    <dbReference type="NCBI Taxonomy" id="62708"/>
    <lineage>
        <taxon>Eukaryota</taxon>
        <taxon>Fungi</taxon>
        <taxon>Dikarya</taxon>
        <taxon>Ascomycota</taxon>
        <taxon>Pezizomycotina</taxon>
        <taxon>Leotiomycetes</taxon>
        <taxon>Erysiphales</taxon>
        <taxon>Erysiphaceae</taxon>
        <taxon>Golovinomyces</taxon>
    </lineage>
</organism>
<name>A0A420HBB1_9PEZI</name>
<evidence type="ECO:0000256" key="12">
    <source>
        <dbReference type="SAM" id="Phobius"/>
    </source>
</evidence>
<dbReference type="InterPro" id="IPR011047">
    <property type="entry name" value="Quinoprotein_ADH-like_sf"/>
</dbReference>
<evidence type="ECO:0000313" key="15">
    <source>
        <dbReference type="EMBL" id="RKF54719.1"/>
    </source>
</evidence>
<feature type="transmembrane region" description="Helical" evidence="12">
    <location>
        <begin position="942"/>
        <end position="962"/>
    </location>
</feature>
<dbReference type="Proteomes" id="UP000283383">
    <property type="component" value="Unassembled WGS sequence"/>
</dbReference>
<dbReference type="InterPro" id="IPR058545">
    <property type="entry name" value="Beta-prop_EMC1_1st"/>
</dbReference>
<gene>
    <name evidence="15" type="ORF">GcM3_207028</name>
</gene>
<keyword evidence="8 12" id="KW-1133">Transmembrane helix</keyword>
<feature type="domain" description="ER membrane protein complex subunit 1 C-terminal" evidence="13">
    <location>
        <begin position="741"/>
        <end position="971"/>
    </location>
</feature>
<protein>
    <recommendedName>
        <fullName evidence="4">ER membrane protein complex subunit 1</fullName>
    </recommendedName>
</protein>
<dbReference type="InterPro" id="IPR026895">
    <property type="entry name" value="EMC1"/>
</dbReference>
<evidence type="ECO:0000256" key="6">
    <source>
        <dbReference type="ARBA" id="ARBA00022729"/>
    </source>
</evidence>
<evidence type="ECO:0000256" key="1">
    <source>
        <dbReference type="ARBA" id="ARBA00004115"/>
    </source>
</evidence>
<evidence type="ECO:0000256" key="9">
    <source>
        <dbReference type="ARBA" id="ARBA00023136"/>
    </source>
</evidence>
<keyword evidence="6" id="KW-0732">Signal</keyword>
<dbReference type="SUPFAM" id="SSF50998">
    <property type="entry name" value="Quinoprotein alcohol dehydrogenase-like"/>
    <property type="match status" value="1"/>
</dbReference>
<keyword evidence="7" id="KW-0256">Endoplasmic reticulum</keyword>
<evidence type="ECO:0000259" key="13">
    <source>
        <dbReference type="Pfam" id="PF07774"/>
    </source>
</evidence>
<dbReference type="Gene3D" id="2.130.10.10">
    <property type="entry name" value="YVTN repeat-like/Quinoprotein amine dehydrogenase"/>
    <property type="match status" value="1"/>
</dbReference>
<dbReference type="GO" id="GO:0034975">
    <property type="term" value="P:protein folding in endoplasmic reticulum"/>
    <property type="evidence" value="ECO:0007669"/>
    <property type="project" value="TreeGrafter"/>
</dbReference>
<accession>A0A420HBB1</accession>
<dbReference type="InterPro" id="IPR015943">
    <property type="entry name" value="WD40/YVTN_repeat-like_dom_sf"/>
</dbReference>
<dbReference type="PANTHER" id="PTHR21573">
    <property type="entry name" value="ER MEMBRANE PROTEIN COMPLEX SUBUNIT 1"/>
    <property type="match status" value="1"/>
</dbReference>
<feature type="compositionally biased region" description="Polar residues" evidence="11">
    <location>
        <begin position="786"/>
        <end position="795"/>
    </location>
</feature>
<dbReference type="Pfam" id="PF07774">
    <property type="entry name" value="EMC1_C"/>
    <property type="match status" value="1"/>
</dbReference>
<keyword evidence="16" id="KW-1185">Reference proteome</keyword>
<comment type="subunit">
    <text evidence="3">Component of the ER membrane protein complex (EMC).</text>
</comment>
<evidence type="ECO:0000256" key="11">
    <source>
        <dbReference type="SAM" id="MobiDB-lite"/>
    </source>
</evidence>
<comment type="caution">
    <text evidence="15">The sequence shown here is derived from an EMBL/GenBank/DDBJ whole genome shotgun (WGS) entry which is preliminary data.</text>
</comment>
<comment type="similarity">
    <text evidence="2">Belongs to the EMC1 family.</text>
</comment>
<feature type="region of interest" description="Disordered" evidence="11">
    <location>
        <begin position="780"/>
        <end position="803"/>
    </location>
</feature>